<accession>A0A427Y3G7</accession>
<dbReference type="EMBL" id="RSCD01000019">
    <property type="protein sequence ID" value="RSH85575.1"/>
    <property type="molecule type" value="Genomic_DNA"/>
</dbReference>
<sequence length="124" mass="13135">MPRTPKTPTNNGIKTSLAPPPSPSPYPDTSPISSAKSSATSPRRARASTTLRPWTSEELVKLFDTVAKRGAVGSAFDGLIEGRTGASCYSTWNNTVVPYIKKALEEKGKNKKAVTTKGAEIAGE</sequence>
<reference evidence="2 3" key="1">
    <citation type="submission" date="2018-11" db="EMBL/GenBank/DDBJ databases">
        <title>Genome sequence of Saitozyma podzolica DSM 27192.</title>
        <authorList>
            <person name="Aliyu H."/>
            <person name="Gorte O."/>
            <person name="Ochsenreither K."/>
        </authorList>
    </citation>
    <scope>NUCLEOTIDE SEQUENCE [LARGE SCALE GENOMIC DNA]</scope>
    <source>
        <strain evidence="2 3">DSM 27192</strain>
    </source>
</reference>
<dbReference type="OrthoDB" id="10486145at2759"/>
<evidence type="ECO:0000313" key="2">
    <source>
        <dbReference type="EMBL" id="RSH85575.1"/>
    </source>
</evidence>
<feature type="region of interest" description="Disordered" evidence="1">
    <location>
        <begin position="1"/>
        <end position="53"/>
    </location>
</feature>
<comment type="caution">
    <text evidence="2">The sequence shown here is derived from an EMBL/GenBank/DDBJ whole genome shotgun (WGS) entry which is preliminary data.</text>
</comment>
<dbReference type="Gene3D" id="1.10.10.60">
    <property type="entry name" value="Homeodomain-like"/>
    <property type="match status" value="1"/>
</dbReference>
<name>A0A427Y3G7_9TREE</name>
<dbReference type="SUPFAM" id="SSF46689">
    <property type="entry name" value="Homeodomain-like"/>
    <property type="match status" value="1"/>
</dbReference>
<protein>
    <recommendedName>
        <fullName evidence="4">Myb-like domain-containing protein</fullName>
    </recommendedName>
</protein>
<keyword evidence="3" id="KW-1185">Reference proteome</keyword>
<organism evidence="2 3">
    <name type="scientific">Saitozyma podzolica</name>
    <dbReference type="NCBI Taxonomy" id="1890683"/>
    <lineage>
        <taxon>Eukaryota</taxon>
        <taxon>Fungi</taxon>
        <taxon>Dikarya</taxon>
        <taxon>Basidiomycota</taxon>
        <taxon>Agaricomycotina</taxon>
        <taxon>Tremellomycetes</taxon>
        <taxon>Tremellales</taxon>
        <taxon>Trimorphomycetaceae</taxon>
        <taxon>Saitozyma</taxon>
    </lineage>
</organism>
<feature type="compositionally biased region" description="Pro residues" evidence="1">
    <location>
        <begin position="18"/>
        <end position="28"/>
    </location>
</feature>
<feature type="compositionally biased region" description="Polar residues" evidence="1">
    <location>
        <begin position="1"/>
        <end position="14"/>
    </location>
</feature>
<dbReference type="Proteomes" id="UP000279259">
    <property type="component" value="Unassembled WGS sequence"/>
</dbReference>
<feature type="compositionally biased region" description="Low complexity" evidence="1">
    <location>
        <begin position="29"/>
        <end position="53"/>
    </location>
</feature>
<proteinExistence type="predicted"/>
<evidence type="ECO:0000313" key="3">
    <source>
        <dbReference type="Proteomes" id="UP000279259"/>
    </source>
</evidence>
<evidence type="ECO:0008006" key="4">
    <source>
        <dbReference type="Google" id="ProtNLM"/>
    </source>
</evidence>
<gene>
    <name evidence="2" type="ORF">EHS25_003714</name>
</gene>
<dbReference type="InterPro" id="IPR009057">
    <property type="entry name" value="Homeodomain-like_sf"/>
</dbReference>
<dbReference type="AlphaFoldDB" id="A0A427Y3G7"/>
<evidence type="ECO:0000256" key="1">
    <source>
        <dbReference type="SAM" id="MobiDB-lite"/>
    </source>
</evidence>